<feature type="coiled-coil region" evidence="1">
    <location>
        <begin position="209"/>
        <end position="243"/>
    </location>
</feature>
<name>A0A175W0S9_9PEZI</name>
<dbReference type="STRING" id="100816.A0A175W0S9"/>
<feature type="region of interest" description="Disordered" evidence="2">
    <location>
        <begin position="315"/>
        <end position="349"/>
    </location>
</feature>
<reference evidence="3 4" key="1">
    <citation type="journal article" date="2016" name="Genome Announc.">
        <title>Genome Sequence of Madurella mycetomatis mm55, Isolated from a Human Mycetoma Case in Sudan.</title>
        <authorList>
            <person name="Smit S."/>
            <person name="Derks M.F."/>
            <person name="Bervoets S."/>
            <person name="Fahal A."/>
            <person name="van Leeuwen W."/>
            <person name="van Belkum A."/>
            <person name="van de Sande W.W."/>
        </authorList>
    </citation>
    <scope>NUCLEOTIDE SEQUENCE [LARGE SCALE GENOMIC DNA]</scope>
    <source>
        <strain evidence="4">mm55</strain>
    </source>
</reference>
<organism evidence="3 4">
    <name type="scientific">Madurella mycetomatis</name>
    <dbReference type="NCBI Taxonomy" id="100816"/>
    <lineage>
        <taxon>Eukaryota</taxon>
        <taxon>Fungi</taxon>
        <taxon>Dikarya</taxon>
        <taxon>Ascomycota</taxon>
        <taxon>Pezizomycotina</taxon>
        <taxon>Sordariomycetes</taxon>
        <taxon>Sordariomycetidae</taxon>
        <taxon>Sordariales</taxon>
        <taxon>Sordariales incertae sedis</taxon>
        <taxon>Madurella</taxon>
    </lineage>
</organism>
<keyword evidence="3" id="KW-0808">Transferase</keyword>
<dbReference type="EMBL" id="LCTW02000180">
    <property type="protein sequence ID" value="KXX77041.1"/>
    <property type="molecule type" value="Genomic_DNA"/>
</dbReference>
<evidence type="ECO:0000256" key="1">
    <source>
        <dbReference type="SAM" id="Coils"/>
    </source>
</evidence>
<dbReference type="Gene3D" id="3.40.50.1820">
    <property type="entry name" value="alpha/beta hydrolase"/>
    <property type="match status" value="1"/>
</dbReference>
<dbReference type="InterPro" id="IPR029058">
    <property type="entry name" value="AB_hydrolase_fold"/>
</dbReference>
<dbReference type="OrthoDB" id="2418081at2759"/>
<proteinExistence type="predicted"/>
<dbReference type="AlphaFoldDB" id="A0A175W0S9"/>
<comment type="caution">
    <text evidence="3">The sequence shown here is derived from an EMBL/GenBank/DDBJ whole genome shotgun (WGS) entry which is preliminary data.</text>
</comment>
<evidence type="ECO:0000256" key="2">
    <source>
        <dbReference type="SAM" id="MobiDB-lite"/>
    </source>
</evidence>
<protein>
    <submittedName>
        <fullName evidence="3">Testis-specific serine kinase substrate</fullName>
    </submittedName>
</protein>
<sequence>MSAWKQQPRPLPSDRLLLSTPIFLGHGIDDAFVPAELSREARHVLARVGFQLEWREYSGTEVEGHWLKAPEESAEPDQLHKSLSTAWASFLGAQQCSHEISALRRTLDEHIQATNLSVTSLQRDTARQHEFAAAIAESRSRIEQHTLDLKWMVTLRDSLSALQQETSRDREHTSKKIIQLSEKVVAQGASLEGMRSTMSQGVGNTQEQCRSVLKKVEFLQGELRELRAEKAVAEQRLAALECQITTMAQARQDQLSEETAKFLDQMLSRHEALAKLHDEHDCGIPTQTAVPARKYFPAQMDMALSGTMQEHSPARHEECSAGGGTQDTQPTAKAKRKMEESPAAHAKRPMSLDGRDIRTLYLSFCDRYKKRPQKCDVDFIWEFIGCIESPAMSRHIQESLVVLLPDYVMRNRYTRRKNPQRHINISKSLTWRKFREALVKVLPPA</sequence>
<dbReference type="SUPFAM" id="SSF53474">
    <property type="entry name" value="alpha/beta-Hydrolases"/>
    <property type="match status" value="1"/>
</dbReference>
<dbReference type="VEuPathDB" id="FungiDB:MMYC01_206104"/>
<evidence type="ECO:0000313" key="4">
    <source>
        <dbReference type="Proteomes" id="UP000078237"/>
    </source>
</evidence>
<evidence type="ECO:0000313" key="3">
    <source>
        <dbReference type="EMBL" id="KXX77041.1"/>
    </source>
</evidence>
<keyword evidence="3" id="KW-0418">Kinase</keyword>
<keyword evidence="1" id="KW-0175">Coiled coil</keyword>
<dbReference type="GO" id="GO:0016301">
    <property type="term" value="F:kinase activity"/>
    <property type="evidence" value="ECO:0007669"/>
    <property type="project" value="UniProtKB-KW"/>
</dbReference>
<accession>A0A175W0S9</accession>
<keyword evidence="4" id="KW-1185">Reference proteome</keyword>
<gene>
    <name evidence="3" type="ORF">MMYC01_206104</name>
</gene>
<dbReference type="Proteomes" id="UP000078237">
    <property type="component" value="Unassembled WGS sequence"/>
</dbReference>